<feature type="domain" description="Thioester reductase (TE)" evidence="12">
    <location>
        <begin position="65"/>
        <end position="339"/>
    </location>
</feature>
<keyword evidence="7 10" id="KW-0443">Lipid metabolism</keyword>
<evidence type="ECO:0000256" key="3">
    <source>
        <dbReference type="ARBA" id="ARBA00022516"/>
    </source>
</evidence>
<feature type="transmembrane region" description="Helical" evidence="10">
    <location>
        <begin position="514"/>
        <end position="534"/>
    </location>
</feature>
<evidence type="ECO:0000256" key="10">
    <source>
        <dbReference type="RuleBase" id="RU363097"/>
    </source>
</evidence>
<dbReference type="GO" id="GO:0080019">
    <property type="term" value="F:alcohol-forming very long-chain fatty acyl-CoA reductase activity"/>
    <property type="evidence" value="ECO:0007669"/>
    <property type="project" value="InterPro"/>
</dbReference>
<gene>
    <name evidence="13" type="ORF">RR46_12709</name>
</gene>
<accession>A0A194PV95</accession>
<comment type="catalytic activity">
    <reaction evidence="9 10">
        <text>a long-chain fatty acyl-CoA + 2 NADPH + 2 H(+) = a long-chain primary fatty alcohol + 2 NADP(+) + CoA</text>
        <dbReference type="Rhea" id="RHEA:52716"/>
        <dbReference type="ChEBI" id="CHEBI:15378"/>
        <dbReference type="ChEBI" id="CHEBI:57287"/>
        <dbReference type="ChEBI" id="CHEBI:57783"/>
        <dbReference type="ChEBI" id="CHEBI:58349"/>
        <dbReference type="ChEBI" id="CHEBI:77396"/>
        <dbReference type="ChEBI" id="CHEBI:83139"/>
        <dbReference type="EC" id="1.2.1.84"/>
    </reaction>
</comment>
<evidence type="ECO:0000259" key="12">
    <source>
        <dbReference type="Pfam" id="PF07993"/>
    </source>
</evidence>
<evidence type="ECO:0000256" key="6">
    <source>
        <dbReference type="ARBA" id="ARBA00022989"/>
    </source>
</evidence>
<evidence type="ECO:0000256" key="2">
    <source>
        <dbReference type="ARBA" id="ARBA00005928"/>
    </source>
</evidence>
<keyword evidence="5 10" id="KW-0521">NADP</keyword>
<evidence type="ECO:0000256" key="1">
    <source>
        <dbReference type="ARBA" id="ARBA00004141"/>
    </source>
</evidence>
<dbReference type="Pfam" id="PF03015">
    <property type="entry name" value="Sterile"/>
    <property type="match status" value="1"/>
</dbReference>
<evidence type="ECO:0000256" key="9">
    <source>
        <dbReference type="ARBA" id="ARBA00052530"/>
    </source>
</evidence>
<dbReference type="GO" id="GO:0005777">
    <property type="term" value="C:peroxisome"/>
    <property type="evidence" value="ECO:0007669"/>
    <property type="project" value="TreeGrafter"/>
</dbReference>
<evidence type="ECO:0000256" key="5">
    <source>
        <dbReference type="ARBA" id="ARBA00022857"/>
    </source>
</evidence>
<dbReference type="InterPro" id="IPR013120">
    <property type="entry name" value="FAR_NAD-bd"/>
</dbReference>
<keyword evidence="8 10" id="KW-0472">Membrane</keyword>
<dbReference type="FunFam" id="3.40.50.720:FF:000143">
    <property type="entry name" value="Fatty acyl-CoA reductase"/>
    <property type="match status" value="1"/>
</dbReference>
<keyword evidence="10" id="KW-0560">Oxidoreductase</keyword>
<dbReference type="EMBL" id="KQ459593">
    <property type="protein sequence ID" value="KPI96679.1"/>
    <property type="molecule type" value="Genomic_DNA"/>
</dbReference>
<feature type="transmembrane region" description="Helical" evidence="10">
    <location>
        <begin position="400"/>
        <end position="425"/>
    </location>
</feature>
<dbReference type="CDD" id="cd09071">
    <property type="entry name" value="FAR_C"/>
    <property type="match status" value="1"/>
</dbReference>
<evidence type="ECO:0000256" key="7">
    <source>
        <dbReference type="ARBA" id="ARBA00023098"/>
    </source>
</evidence>
<dbReference type="InterPro" id="IPR033640">
    <property type="entry name" value="FAR_C"/>
</dbReference>
<protein>
    <recommendedName>
        <fullName evidence="10">Fatty acyl-CoA reductase</fullName>
        <ecNumber evidence="10">1.2.1.84</ecNumber>
    </recommendedName>
</protein>
<dbReference type="SUPFAM" id="SSF51735">
    <property type="entry name" value="NAD(P)-binding Rossmann-fold domains"/>
    <property type="match status" value="1"/>
</dbReference>
<dbReference type="CDD" id="cd05236">
    <property type="entry name" value="FAR-N_SDR_e"/>
    <property type="match status" value="1"/>
</dbReference>
<feature type="transmembrane region" description="Helical" evidence="10">
    <location>
        <begin position="301"/>
        <end position="321"/>
    </location>
</feature>
<comment type="function">
    <text evidence="10">Catalyzes the reduction of fatty acyl-CoA to fatty alcohols.</text>
</comment>
<feature type="transmembrane region" description="Helical" evidence="10">
    <location>
        <begin position="473"/>
        <end position="493"/>
    </location>
</feature>
<dbReference type="Gene3D" id="3.40.50.720">
    <property type="entry name" value="NAD(P)-binding Rossmann-like Domain"/>
    <property type="match status" value="1"/>
</dbReference>
<dbReference type="GO" id="GO:0035336">
    <property type="term" value="P:long-chain fatty-acyl-CoA metabolic process"/>
    <property type="evidence" value="ECO:0007669"/>
    <property type="project" value="TreeGrafter"/>
</dbReference>
<dbReference type="EC" id="1.2.1.84" evidence="10"/>
<organism evidence="13 14">
    <name type="scientific">Papilio xuthus</name>
    <name type="common">Asian swallowtail butterfly</name>
    <dbReference type="NCBI Taxonomy" id="66420"/>
    <lineage>
        <taxon>Eukaryota</taxon>
        <taxon>Metazoa</taxon>
        <taxon>Ecdysozoa</taxon>
        <taxon>Arthropoda</taxon>
        <taxon>Hexapoda</taxon>
        <taxon>Insecta</taxon>
        <taxon>Pterygota</taxon>
        <taxon>Neoptera</taxon>
        <taxon>Endopterygota</taxon>
        <taxon>Lepidoptera</taxon>
        <taxon>Glossata</taxon>
        <taxon>Ditrysia</taxon>
        <taxon>Papilionoidea</taxon>
        <taxon>Papilionidae</taxon>
        <taxon>Papilioninae</taxon>
        <taxon>Papilio</taxon>
    </lineage>
</organism>
<dbReference type="GO" id="GO:0016020">
    <property type="term" value="C:membrane"/>
    <property type="evidence" value="ECO:0007669"/>
    <property type="project" value="UniProtKB-SubCell"/>
</dbReference>
<comment type="similarity">
    <text evidence="2 10">Belongs to the fatty acyl-CoA reductase family.</text>
</comment>
<dbReference type="GO" id="GO:0102965">
    <property type="term" value="F:alcohol-forming long-chain fatty acyl-CoA reductase activity"/>
    <property type="evidence" value="ECO:0007669"/>
    <property type="project" value="UniProtKB-EC"/>
</dbReference>
<keyword evidence="4 10" id="KW-0812">Transmembrane</keyword>
<keyword evidence="14" id="KW-1185">Reference proteome</keyword>
<dbReference type="PANTHER" id="PTHR11011">
    <property type="entry name" value="MALE STERILITY PROTEIN 2-RELATED"/>
    <property type="match status" value="1"/>
</dbReference>
<dbReference type="InterPro" id="IPR036291">
    <property type="entry name" value="NAD(P)-bd_dom_sf"/>
</dbReference>
<evidence type="ECO:0000256" key="8">
    <source>
        <dbReference type="ARBA" id="ARBA00023136"/>
    </source>
</evidence>
<evidence type="ECO:0000256" key="4">
    <source>
        <dbReference type="ARBA" id="ARBA00022692"/>
    </source>
</evidence>
<reference evidence="13 14" key="1">
    <citation type="journal article" date="2015" name="Nat. Commun.">
        <title>Outbred genome sequencing and CRISPR/Cas9 gene editing in butterflies.</title>
        <authorList>
            <person name="Li X."/>
            <person name="Fan D."/>
            <person name="Zhang W."/>
            <person name="Liu G."/>
            <person name="Zhang L."/>
            <person name="Zhao L."/>
            <person name="Fang X."/>
            <person name="Chen L."/>
            <person name="Dong Y."/>
            <person name="Chen Y."/>
            <person name="Ding Y."/>
            <person name="Zhao R."/>
            <person name="Feng M."/>
            <person name="Zhu Y."/>
            <person name="Feng Y."/>
            <person name="Jiang X."/>
            <person name="Zhu D."/>
            <person name="Xiang H."/>
            <person name="Feng X."/>
            <person name="Li S."/>
            <person name="Wang J."/>
            <person name="Zhang G."/>
            <person name="Kronforst M.R."/>
            <person name="Wang W."/>
        </authorList>
    </citation>
    <scope>NUCLEOTIDE SEQUENCE [LARGE SCALE GENOMIC DNA]</scope>
    <source>
        <strain evidence="13">Ya'a_city_454_Px</strain>
        <tissue evidence="13">Whole body</tissue>
    </source>
</reference>
<proteinExistence type="inferred from homology"/>
<keyword evidence="6 10" id="KW-1133">Transmembrane helix</keyword>
<evidence type="ECO:0000313" key="13">
    <source>
        <dbReference type="EMBL" id="KPI96679.1"/>
    </source>
</evidence>
<name>A0A194PV95_PAPXU</name>
<dbReference type="STRING" id="66420.A0A194PV95"/>
<dbReference type="AlphaFoldDB" id="A0A194PV95"/>
<dbReference type="Proteomes" id="UP000053268">
    <property type="component" value="Unassembled WGS sequence"/>
</dbReference>
<dbReference type="InterPro" id="IPR026055">
    <property type="entry name" value="FAR"/>
</dbReference>
<keyword evidence="3 10" id="KW-0444">Lipid biosynthesis</keyword>
<evidence type="ECO:0000313" key="14">
    <source>
        <dbReference type="Proteomes" id="UP000053268"/>
    </source>
</evidence>
<feature type="domain" description="Fatty acyl-CoA reductase C-terminal" evidence="11">
    <location>
        <begin position="409"/>
        <end position="501"/>
    </location>
</feature>
<evidence type="ECO:0000259" key="11">
    <source>
        <dbReference type="Pfam" id="PF03015"/>
    </source>
</evidence>
<sequence>MRVVGVWEDAKSGLLPSNDMNAVVDMDPALEFEQLMLRKQEPILEAIANRDSPIQRFYSGSKIFITGGYGFIGKLIIEKIFRACNVDKIYVLIRSKKNLKPRERLTEVLKDPVFSKLHAEQPDFVNKIIAVEGDLGQPNIGMNDDDWNTVQEVDIIFHVAAHIRFDGELKQAIFTNVRGTREVLRLGKSCKNLRALVHVSTAFTHAKESRRGCVVSERFYESPGDPDAIINIAESLDLEKLEETRQLMLRDWPNTYTMSKALADELVRKMADDLPICIVKPTLVISSYSEPCPGWLDMTCVYGATGFLLGIGLGLIHIVLVNKRKRLDIVPADMVANAVVASAWETAKKTSNEPQIYTVTSNRNPITWDFYSQVVRTVGPDYASPKVVWSPFVIETKSELIFFIFTWILHFVPAYIIDVVCLLLGKPRRFVKLYEKVYKSNKLFSHFIQKEWLFCDKNLQELYKKMSNTDKTIFNFNIVTVNMKQLITTWILGIRKYLIKDDLKGTEFAKKKTFWLNILNYIILTVYAFCWWKILKLIFWSAVKLYN</sequence>
<dbReference type="Pfam" id="PF07993">
    <property type="entry name" value="NAD_binding_4"/>
    <property type="match status" value="1"/>
</dbReference>
<dbReference type="PANTHER" id="PTHR11011:SF60">
    <property type="entry name" value="FATTY ACYL-COA REDUCTASE-RELATED"/>
    <property type="match status" value="1"/>
</dbReference>
<comment type="subcellular location">
    <subcellularLocation>
        <location evidence="1">Membrane</location>
        <topology evidence="1">Multi-pass membrane protein</topology>
    </subcellularLocation>
</comment>